<feature type="site" description="L-lysine inhibitor binding; via carbonyl oxygen" evidence="16">
    <location>
        <position position="50"/>
    </location>
</feature>
<dbReference type="InterPro" id="IPR002220">
    <property type="entry name" value="DapA-like"/>
</dbReference>
<keyword evidence="6 12" id="KW-0028">Amino-acid biosynthesis</keyword>
<keyword evidence="8 12" id="KW-0457">Lysine biosynthesis</keyword>
<dbReference type="InterPro" id="IPR020625">
    <property type="entry name" value="Schiff_base-form_aldolases_AS"/>
</dbReference>
<dbReference type="InterPro" id="IPR005263">
    <property type="entry name" value="DapA"/>
</dbReference>
<proteinExistence type="inferred from homology"/>
<evidence type="ECO:0000256" key="6">
    <source>
        <dbReference type="ARBA" id="ARBA00022605"/>
    </source>
</evidence>
<name>A0A7W7ZAV3_9BACT</name>
<protein>
    <recommendedName>
        <fullName evidence="4 12">4-hydroxy-tetrahydrodipicolinate synthase</fullName>
        <shortName evidence="12">HTPA synthase</shortName>
        <ecNumber evidence="4 12">4.3.3.7</ecNumber>
    </recommendedName>
</protein>
<dbReference type="GO" id="GO:0019877">
    <property type="term" value="P:diaminopimelate biosynthetic process"/>
    <property type="evidence" value="ECO:0007669"/>
    <property type="project" value="UniProtKB-UniRule"/>
</dbReference>
<comment type="subcellular location">
    <subcellularLocation>
        <location evidence="12">Cytoplasm</location>
    </subcellularLocation>
</comment>
<dbReference type="Pfam" id="PF00701">
    <property type="entry name" value="DHDPS"/>
    <property type="match status" value="1"/>
</dbReference>
<evidence type="ECO:0000256" key="12">
    <source>
        <dbReference type="HAMAP-Rule" id="MF_00418"/>
    </source>
</evidence>
<evidence type="ECO:0000256" key="11">
    <source>
        <dbReference type="ARBA" id="ARBA00047836"/>
    </source>
</evidence>
<feature type="site" description="L-lysine inhibitor binding" evidence="16">
    <location>
        <position position="108"/>
    </location>
</feature>
<dbReference type="SMART" id="SM01130">
    <property type="entry name" value="DHDPS"/>
    <property type="match status" value="1"/>
</dbReference>
<dbReference type="Proteomes" id="UP000540989">
    <property type="component" value="Unassembled WGS sequence"/>
</dbReference>
<comment type="caution">
    <text evidence="12">Was originally thought to be a dihydrodipicolinate synthase (DHDPS), catalyzing the condensation of (S)-aspartate-beta-semialdehyde [(S)-ASA] and pyruvate to dihydrodipicolinate (DHDP). However, it was shown in E.coli that the product of the enzymatic reaction is not dihydrodipicolinate but in fact (4S)-4-hydroxy-2,3,4,5-tetrahydro-(2S)-dipicolinic acid (HTPA), and that the consecutive dehydration reaction leading to DHDP is not spontaneous but catalyzed by DapB.</text>
</comment>
<dbReference type="SUPFAM" id="SSF51569">
    <property type="entry name" value="Aldolase"/>
    <property type="match status" value="1"/>
</dbReference>
<dbReference type="NCBIfam" id="TIGR00674">
    <property type="entry name" value="dapA"/>
    <property type="match status" value="1"/>
</dbReference>
<feature type="active site" description="Proton donor/acceptor" evidence="12 14">
    <location>
        <position position="135"/>
    </location>
</feature>
<evidence type="ECO:0000256" key="15">
    <source>
        <dbReference type="PIRSR" id="PIRSR001365-2"/>
    </source>
</evidence>
<keyword evidence="7 12" id="KW-0220">Diaminopimelate biosynthesis</keyword>
<dbReference type="PRINTS" id="PR00146">
    <property type="entry name" value="DHPICSNTHASE"/>
</dbReference>
<keyword evidence="9 12" id="KW-0456">Lyase</keyword>
<keyword evidence="18" id="KW-1185">Reference proteome</keyword>
<evidence type="ECO:0000256" key="3">
    <source>
        <dbReference type="ARBA" id="ARBA00007592"/>
    </source>
</evidence>
<comment type="similarity">
    <text evidence="3 12 13">Belongs to the DapA family.</text>
</comment>
<keyword evidence="10 12" id="KW-0704">Schiff base</keyword>
<evidence type="ECO:0000256" key="13">
    <source>
        <dbReference type="PIRNR" id="PIRNR001365"/>
    </source>
</evidence>
<evidence type="ECO:0000256" key="4">
    <source>
        <dbReference type="ARBA" id="ARBA00012086"/>
    </source>
</evidence>
<dbReference type="HAMAP" id="MF_00418">
    <property type="entry name" value="DapA"/>
    <property type="match status" value="1"/>
</dbReference>
<dbReference type="CDD" id="cd00950">
    <property type="entry name" value="DHDPS"/>
    <property type="match status" value="1"/>
</dbReference>
<evidence type="ECO:0000256" key="10">
    <source>
        <dbReference type="ARBA" id="ARBA00023270"/>
    </source>
</evidence>
<gene>
    <name evidence="12" type="primary">dapA</name>
    <name evidence="17" type="ORF">HDF16_000888</name>
</gene>
<dbReference type="GO" id="GO:0008840">
    <property type="term" value="F:4-hydroxy-tetrahydrodipicolinate synthase activity"/>
    <property type="evidence" value="ECO:0007669"/>
    <property type="project" value="UniProtKB-UniRule"/>
</dbReference>
<dbReference type="PROSITE" id="PS00666">
    <property type="entry name" value="DHDPS_2"/>
    <property type="match status" value="1"/>
</dbReference>
<feature type="binding site" evidence="12 15">
    <location>
        <position position="46"/>
    </location>
    <ligand>
        <name>pyruvate</name>
        <dbReference type="ChEBI" id="CHEBI:15361"/>
    </ligand>
</feature>
<dbReference type="EC" id="4.3.3.7" evidence="4 12"/>
<accession>A0A7W7ZAV3</accession>
<dbReference type="GO" id="GO:0005829">
    <property type="term" value="C:cytosol"/>
    <property type="evidence" value="ECO:0007669"/>
    <property type="project" value="TreeGrafter"/>
</dbReference>
<dbReference type="Gene3D" id="3.20.20.70">
    <property type="entry name" value="Aldolase class I"/>
    <property type="match status" value="1"/>
</dbReference>
<feature type="site" description="L-lysine inhibitor binding" evidence="16">
    <location>
        <position position="81"/>
    </location>
</feature>
<evidence type="ECO:0000256" key="9">
    <source>
        <dbReference type="ARBA" id="ARBA00023239"/>
    </source>
</evidence>
<evidence type="ECO:0000256" key="14">
    <source>
        <dbReference type="PIRSR" id="PIRSR001365-1"/>
    </source>
</evidence>
<feature type="site" description="Part of a proton relay during catalysis" evidence="12 16">
    <location>
        <position position="45"/>
    </location>
</feature>
<comment type="subunit">
    <text evidence="12">Homotetramer; dimer of dimers.</text>
</comment>
<dbReference type="RefSeq" id="WP_184213889.1">
    <property type="nucleotide sequence ID" value="NZ_JACHIP010000001.1"/>
</dbReference>
<evidence type="ECO:0000256" key="1">
    <source>
        <dbReference type="ARBA" id="ARBA00003294"/>
    </source>
</evidence>
<evidence type="ECO:0000313" key="18">
    <source>
        <dbReference type="Proteomes" id="UP000540989"/>
    </source>
</evidence>
<keyword evidence="5 12" id="KW-0963">Cytoplasm</keyword>
<organism evidence="17 18">
    <name type="scientific">Granulicella aggregans</name>
    <dbReference type="NCBI Taxonomy" id="474949"/>
    <lineage>
        <taxon>Bacteria</taxon>
        <taxon>Pseudomonadati</taxon>
        <taxon>Acidobacteriota</taxon>
        <taxon>Terriglobia</taxon>
        <taxon>Terriglobales</taxon>
        <taxon>Acidobacteriaceae</taxon>
        <taxon>Granulicella</taxon>
    </lineage>
</organism>
<feature type="active site" description="Schiff-base intermediate with substrate" evidence="12 14">
    <location>
        <position position="163"/>
    </location>
</feature>
<dbReference type="PIRSF" id="PIRSF001365">
    <property type="entry name" value="DHDPS"/>
    <property type="match status" value="1"/>
</dbReference>
<dbReference type="InterPro" id="IPR013785">
    <property type="entry name" value="Aldolase_TIM"/>
</dbReference>
<feature type="site" description="Part of a proton relay during catalysis" evidence="12 16">
    <location>
        <position position="109"/>
    </location>
</feature>
<comment type="pathway">
    <text evidence="2 12">Amino-acid biosynthesis; L-lysine biosynthesis via DAP pathway; (S)-tetrahydrodipicolinate from L-aspartate: step 3/4.</text>
</comment>
<feature type="site" description="L-lysine inhibitor binding" evidence="16">
    <location>
        <position position="85"/>
    </location>
</feature>
<dbReference type="UniPathway" id="UPA00034">
    <property type="reaction ID" value="UER00017"/>
</dbReference>
<dbReference type="AlphaFoldDB" id="A0A7W7ZAV3"/>
<dbReference type="EMBL" id="JACHIP010000001">
    <property type="protein sequence ID" value="MBB5056219.1"/>
    <property type="molecule type" value="Genomic_DNA"/>
</dbReference>
<evidence type="ECO:0000256" key="2">
    <source>
        <dbReference type="ARBA" id="ARBA00005120"/>
    </source>
</evidence>
<comment type="function">
    <text evidence="1 12">Catalyzes the condensation of (S)-aspartate-beta-semialdehyde [(S)-ASA] and pyruvate to 4-hydroxy-tetrahydrodipicolinate (HTPA).</text>
</comment>
<evidence type="ECO:0000256" key="7">
    <source>
        <dbReference type="ARBA" id="ARBA00022915"/>
    </source>
</evidence>
<evidence type="ECO:0000313" key="17">
    <source>
        <dbReference type="EMBL" id="MBB5056219.1"/>
    </source>
</evidence>
<evidence type="ECO:0000256" key="8">
    <source>
        <dbReference type="ARBA" id="ARBA00023154"/>
    </source>
</evidence>
<reference evidence="17 18" key="1">
    <citation type="submission" date="2020-08" db="EMBL/GenBank/DDBJ databases">
        <title>Genomic Encyclopedia of Type Strains, Phase IV (KMG-V): Genome sequencing to study the core and pangenomes of soil and plant-associated prokaryotes.</title>
        <authorList>
            <person name="Whitman W."/>
        </authorList>
    </citation>
    <scope>NUCLEOTIDE SEQUENCE [LARGE SCALE GENOMIC DNA]</scope>
    <source>
        <strain evidence="17 18">M8UP14</strain>
    </source>
</reference>
<sequence>MNLMGCGTALVTPFRRDGSVDEPALHALVNWQIEEGISFLVPCGTTGEAATLTEQEWLRTIEVVIGAADGRVPIFAGCTSNATREAVAKAERLAQMPGLTGILTANPYYNRPGQEGQYQHFRAIAQAVGLPVLLYNIPSRTGANLEPATVLRLSEEKNIIGIKESSGSIAQITELINLLPRAFSVFAGDDGMALPAIAVGGCGLVSVASNEIPGQMAAMVGAALENDWATARRINRHYGRLLAANFMEPSPAPVKAVLSLMGKIGDDAVRLPMVKVSPTTQRKLERIAGELGLLVEAPPSGADLRMF</sequence>
<feature type="binding site" evidence="12 15">
    <location>
        <position position="205"/>
    </location>
    <ligand>
        <name>pyruvate</name>
        <dbReference type="ChEBI" id="CHEBI:15361"/>
    </ligand>
</feature>
<evidence type="ECO:0000256" key="16">
    <source>
        <dbReference type="PIRSR" id="PIRSR001365-3"/>
    </source>
</evidence>
<dbReference type="PANTHER" id="PTHR12128:SF66">
    <property type="entry name" value="4-HYDROXY-2-OXOGLUTARATE ALDOLASE, MITOCHONDRIAL"/>
    <property type="match status" value="1"/>
</dbReference>
<dbReference type="PANTHER" id="PTHR12128">
    <property type="entry name" value="DIHYDRODIPICOLINATE SYNTHASE"/>
    <property type="match status" value="1"/>
</dbReference>
<comment type="caution">
    <text evidence="17">The sequence shown here is derived from an EMBL/GenBank/DDBJ whole genome shotgun (WGS) entry which is preliminary data.</text>
</comment>
<dbReference type="GO" id="GO:0009089">
    <property type="term" value="P:lysine biosynthetic process via diaminopimelate"/>
    <property type="evidence" value="ECO:0007669"/>
    <property type="project" value="UniProtKB-UniRule"/>
</dbReference>
<evidence type="ECO:0000256" key="5">
    <source>
        <dbReference type="ARBA" id="ARBA00022490"/>
    </source>
</evidence>
<comment type="catalytic activity">
    <reaction evidence="11 12">
        <text>L-aspartate 4-semialdehyde + pyruvate = (2S,4S)-4-hydroxy-2,3,4,5-tetrahydrodipicolinate + H2O + H(+)</text>
        <dbReference type="Rhea" id="RHEA:34171"/>
        <dbReference type="ChEBI" id="CHEBI:15361"/>
        <dbReference type="ChEBI" id="CHEBI:15377"/>
        <dbReference type="ChEBI" id="CHEBI:15378"/>
        <dbReference type="ChEBI" id="CHEBI:67139"/>
        <dbReference type="ChEBI" id="CHEBI:537519"/>
        <dbReference type="EC" id="4.3.3.7"/>
    </reaction>
</comment>